<name>A0A8J1TBU6_OWEFU</name>
<dbReference type="PANTHER" id="PTHR24198:SF165">
    <property type="entry name" value="ANKYRIN REPEAT-CONTAINING PROTEIN-RELATED"/>
    <property type="match status" value="1"/>
</dbReference>
<keyword evidence="2" id="KW-0040">ANK repeat</keyword>
<comment type="caution">
    <text evidence="3">The sequence shown here is derived from an EMBL/GenBank/DDBJ whole genome shotgun (WGS) entry which is preliminary data.</text>
</comment>
<dbReference type="EMBL" id="CAIIXF020000011">
    <property type="protein sequence ID" value="CAH1799315.1"/>
    <property type="molecule type" value="Genomic_DNA"/>
</dbReference>
<protein>
    <submittedName>
        <fullName evidence="3">Uncharacterized protein</fullName>
    </submittedName>
</protein>
<dbReference type="Pfam" id="PF00023">
    <property type="entry name" value="Ank"/>
    <property type="match status" value="1"/>
</dbReference>
<dbReference type="Pfam" id="PF07525">
    <property type="entry name" value="SOCS_box"/>
    <property type="match status" value="1"/>
</dbReference>
<dbReference type="PROSITE" id="PS50225">
    <property type="entry name" value="SOCS"/>
    <property type="match status" value="1"/>
</dbReference>
<evidence type="ECO:0000256" key="2">
    <source>
        <dbReference type="ARBA" id="ARBA00023043"/>
    </source>
</evidence>
<dbReference type="PANTHER" id="PTHR24198">
    <property type="entry name" value="ANKYRIN REPEAT AND PROTEIN KINASE DOMAIN-CONTAINING PROTEIN"/>
    <property type="match status" value="1"/>
</dbReference>
<dbReference type="SMART" id="SM00969">
    <property type="entry name" value="SOCS_box"/>
    <property type="match status" value="1"/>
</dbReference>
<sequence>MDRQRSTSSTDLQSQLNNILNNNNSLGNTKNYNESQGLNAYLIDLAMQALHEDDLSVFWNILGYCTDKNAPNANREYLVHKIASLGSTDFLDGLVEKNVDLDVKDRFGYTAIMMATINSHLATLKKLVTTGANVNLKTIDGNTVLHLASFWDKPVGLDFLLKSTTLDINQRNYLGNTPLILATRAGNVTIIKLLTADTRLKINLQGEDKRTAVHEASLQKSSKILAILAEYGAYFDVKDVDDEMSIQTCIRVHNLWGVKYIIQNNLTKVLYDSNEAKKLINLSMDTQNWKIMQALRIAGCNISIPSSNCQSQKAQWEPSKIRSLKDISRVAVRKTMVGNRFTENLKYLDIPKELENYLKYDDLNTLIM</sequence>
<dbReference type="OrthoDB" id="70519at2759"/>
<dbReference type="PROSITE" id="PS50088">
    <property type="entry name" value="ANK_REPEAT"/>
    <property type="match status" value="1"/>
</dbReference>
<reference evidence="3" key="1">
    <citation type="submission" date="2022-03" db="EMBL/GenBank/DDBJ databases">
        <authorList>
            <person name="Martin C."/>
        </authorList>
    </citation>
    <scope>NUCLEOTIDE SEQUENCE</scope>
</reference>
<evidence type="ECO:0000313" key="3">
    <source>
        <dbReference type="EMBL" id="CAH1799315.1"/>
    </source>
</evidence>
<dbReference type="InterPro" id="IPR002110">
    <property type="entry name" value="Ankyrin_rpt"/>
</dbReference>
<gene>
    <name evidence="3" type="ORF">OFUS_LOCUS23341</name>
</gene>
<accession>A0A8J1TBU6</accession>
<evidence type="ECO:0000256" key="1">
    <source>
        <dbReference type="ARBA" id="ARBA00022737"/>
    </source>
</evidence>
<dbReference type="Gene3D" id="1.25.40.20">
    <property type="entry name" value="Ankyrin repeat-containing domain"/>
    <property type="match status" value="2"/>
</dbReference>
<dbReference type="SUPFAM" id="SSF48403">
    <property type="entry name" value="Ankyrin repeat"/>
    <property type="match status" value="1"/>
</dbReference>
<keyword evidence="4" id="KW-1185">Reference proteome</keyword>
<dbReference type="InterPro" id="IPR001496">
    <property type="entry name" value="SOCS_box"/>
</dbReference>
<proteinExistence type="predicted"/>
<dbReference type="InterPro" id="IPR036770">
    <property type="entry name" value="Ankyrin_rpt-contain_sf"/>
</dbReference>
<dbReference type="PROSITE" id="PS50297">
    <property type="entry name" value="ANK_REP_REGION"/>
    <property type="match status" value="1"/>
</dbReference>
<dbReference type="AlphaFoldDB" id="A0A8J1TBU6"/>
<keyword evidence="1" id="KW-0677">Repeat</keyword>
<dbReference type="Pfam" id="PF12796">
    <property type="entry name" value="Ank_2"/>
    <property type="match status" value="1"/>
</dbReference>
<dbReference type="SMART" id="SM00248">
    <property type="entry name" value="ANK"/>
    <property type="match status" value="5"/>
</dbReference>
<dbReference type="Proteomes" id="UP000749559">
    <property type="component" value="Unassembled WGS sequence"/>
</dbReference>
<evidence type="ECO:0000313" key="4">
    <source>
        <dbReference type="Proteomes" id="UP000749559"/>
    </source>
</evidence>
<organism evidence="3 4">
    <name type="scientific">Owenia fusiformis</name>
    <name type="common">Polychaete worm</name>
    <dbReference type="NCBI Taxonomy" id="6347"/>
    <lineage>
        <taxon>Eukaryota</taxon>
        <taxon>Metazoa</taxon>
        <taxon>Spiralia</taxon>
        <taxon>Lophotrochozoa</taxon>
        <taxon>Annelida</taxon>
        <taxon>Polychaeta</taxon>
        <taxon>Sedentaria</taxon>
        <taxon>Canalipalpata</taxon>
        <taxon>Sabellida</taxon>
        <taxon>Oweniida</taxon>
        <taxon>Oweniidae</taxon>
        <taxon>Owenia</taxon>
    </lineage>
</organism>